<feature type="compositionally biased region" description="Low complexity" evidence="2">
    <location>
        <begin position="320"/>
        <end position="329"/>
    </location>
</feature>
<dbReference type="InterPro" id="IPR040044">
    <property type="entry name" value="SRR1L"/>
</dbReference>
<dbReference type="AlphaFoldDB" id="A0A058Z279"/>
<protein>
    <recommendedName>
        <fullName evidence="3">SRR1-like domain-containing protein</fullName>
    </recommendedName>
</protein>
<dbReference type="RefSeq" id="XP_009497580.1">
    <property type="nucleotide sequence ID" value="XM_009499305.1"/>
</dbReference>
<dbReference type="eggNOG" id="KOG3131">
    <property type="taxonomic scope" value="Eukaryota"/>
</dbReference>
<evidence type="ECO:0000256" key="2">
    <source>
        <dbReference type="SAM" id="MobiDB-lite"/>
    </source>
</evidence>
<keyword evidence="5" id="KW-1185">Reference proteome</keyword>
<dbReference type="InterPro" id="IPR012942">
    <property type="entry name" value="SRR1-like"/>
</dbReference>
<sequence>MSAPGSRPSHGQKGRPSGRRPPVLVSTVASATRAPDIDEDGFELDLGHRLAADFLAFREAAGLPSSGPGSAAVVVVAFGLGNVGAPALRASSDYVTFCQSTAGEAVAPARASLAGLQGTFAGRERLAAAGRVAALASPPQMQLALLVCVRNALRARLGPAGPALRVEAFDPVFDERDRQVLRALGITPLTVNEAGRRRAETPTLFFMPHCDRFLYDALLDENLADGRDTLARCLVFGNFLARYADPGLGGPEALVQSGFHSLAAVVRQARVLAGLDAMHERRTWAGMAGAGAPADPLPVALFDEAFSDCRLQSFRPAAAAAAATGRRPGQAGGGRAGQAGQAGRRAAGPGPASRG</sequence>
<evidence type="ECO:0000313" key="4">
    <source>
        <dbReference type="EMBL" id="KCV68013.1"/>
    </source>
</evidence>
<accession>A0A058Z279</accession>
<gene>
    <name evidence="4" type="ORF">H696_05482</name>
</gene>
<dbReference type="Proteomes" id="UP000030693">
    <property type="component" value="Unassembled WGS sequence"/>
</dbReference>
<feature type="region of interest" description="Disordered" evidence="2">
    <location>
        <begin position="1"/>
        <end position="22"/>
    </location>
</feature>
<dbReference type="PANTHER" id="PTHR28626">
    <property type="entry name" value="SRR1-LIKE PROTEIN"/>
    <property type="match status" value="1"/>
</dbReference>
<evidence type="ECO:0000256" key="1">
    <source>
        <dbReference type="ARBA" id="ARBA00009856"/>
    </source>
</evidence>
<dbReference type="GO" id="GO:0005634">
    <property type="term" value="C:nucleus"/>
    <property type="evidence" value="ECO:0007669"/>
    <property type="project" value="TreeGrafter"/>
</dbReference>
<dbReference type="Pfam" id="PF07985">
    <property type="entry name" value="SRR1"/>
    <property type="match status" value="1"/>
</dbReference>
<proteinExistence type="inferred from homology"/>
<feature type="compositionally biased region" description="Low complexity" evidence="2">
    <location>
        <begin position="338"/>
        <end position="355"/>
    </location>
</feature>
<name>A0A058Z279_FONAL</name>
<dbReference type="GeneID" id="20530207"/>
<dbReference type="OrthoDB" id="551431at2759"/>
<organism evidence="4">
    <name type="scientific">Fonticula alba</name>
    <name type="common">Slime mold</name>
    <dbReference type="NCBI Taxonomy" id="691883"/>
    <lineage>
        <taxon>Eukaryota</taxon>
        <taxon>Rotosphaerida</taxon>
        <taxon>Fonticulaceae</taxon>
        <taxon>Fonticula</taxon>
    </lineage>
</organism>
<comment type="similarity">
    <text evidence="1">Belongs to the SRR1 family.</text>
</comment>
<dbReference type="EMBL" id="KB932211">
    <property type="protein sequence ID" value="KCV68013.1"/>
    <property type="molecule type" value="Genomic_DNA"/>
</dbReference>
<evidence type="ECO:0000259" key="3">
    <source>
        <dbReference type="Pfam" id="PF07985"/>
    </source>
</evidence>
<feature type="domain" description="SRR1-like" evidence="3">
    <location>
        <begin position="137"/>
        <end position="246"/>
    </location>
</feature>
<reference evidence="4" key="1">
    <citation type="submission" date="2013-04" db="EMBL/GenBank/DDBJ databases">
        <title>The Genome Sequence of Fonticula alba ATCC 38817.</title>
        <authorList>
            <consortium name="The Broad Institute Genomics Platform"/>
            <person name="Russ C."/>
            <person name="Cuomo C."/>
            <person name="Burger G."/>
            <person name="Gray M.W."/>
            <person name="Holland P.W.H."/>
            <person name="King N."/>
            <person name="Lang F.B.F."/>
            <person name="Roger A.J."/>
            <person name="Ruiz-Trillo I."/>
            <person name="Brown M."/>
            <person name="Walker B."/>
            <person name="Young S."/>
            <person name="Zeng Q."/>
            <person name="Gargeya S."/>
            <person name="Fitzgerald M."/>
            <person name="Haas B."/>
            <person name="Abouelleil A."/>
            <person name="Allen A.W."/>
            <person name="Alvarado L."/>
            <person name="Arachchi H.M."/>
            <person name="Berlin A.M."/>
            <person name="Chapman S.B."/>
            <person name="Gainer-Dewar J."/>
            <person name="Goldberg J."/>
            <person name="Griggs A."/>
            <person name="Gujja S."/>
            <person name="Hansen M."/>
            <person name="Howarth C."/>
            <person name="Imamovic A."/>
            <person name="Ireland A."/>
            <person name="Larimer J."/>
            <person name="McCowan C."/>
            <person name="Murphy C."/>
            <person name="Pearson M."/>
            <person name="Poon T.W."/>
            <person name="Priest M."/>
            <person name="Roberts A."/>
            <person name="Saif S."/>
            <person name="Shea T."/>
            <person name="Sisk P."/>
            <person name="Sykes S."/>
            <person name="Wortman J."/>
            <person name="Nusbaum C."/>
            <person name="Birren B."/>
        </authorList>
    </citation>
    <scope>NUCLEOTIDE SEQUENCE [LARGE SCALE GENOMIC DNA]</scope>
    <source>
        <strain evidence="4">ATCC 38817</strain>
    </source>
</reference>
<dbReference type="PANTHER" id="PTHR28626:SF3">
    <property type="entry name" value="SRR1-LIKE PROTEIN"/>
    <property type="match status" value="1"/>
</dbReference>
<evidence type="ECO:0000313" key="5">
    <source>
        <dbReference type="Proteomes" id="UP000030693"/>
    </source>
</evidence>
<dbReference type="GO" id="GO:0005737">
    <property type="term" value="C:cytoplasm"/>
    <property type="evidence" value="ECO:0007669"/>
    <property type="project" value="TreeGrafter"/>
</dbReference>
<feature type="region of interest" description="Disordered" evidence="2">
    <location>
        <begin position="320"/>
        <end position="355"/>
    </location>
</feature>